<reference evidence="3" key="1">
    <citation type="journal article" date="2009" name="Appl. Environ. Microbiol.">
        <title>Complete genome sequence of the chemolithoautotrophic marine magnetotactic coccus strain MC-1.</title>
        <authorList>
            <person name="Schubbe S."/>
            <person name="Williams T.J."/>
            <person name="Xie G."/>
            <person name="Kiss H.E."/>
            <person name="Brettin T.S."/>
            <person name="Martinez D."/>
            <person name="Ross C.A."/>
            <person name="Schuler D."/>
            <person name="Cox B.L."/>
            <person name="Nealson K.H."/>
            <person name="Bazylinski D.A."/>
        </authorList>
    </citation>
    <scope>NUCLEOTIDE SEQUENCE [LARGE SCALE GENOMIC DNA]</scope>
    <source>
        <strain evidence="3">ATCC BAA-1437 / JCM 17883 / MC-1</strain>
    </source>
</reference>
<name>A0L3R1_MAGMM</name>
<feature type="region of interest" description="Disordered" evidence="1">
    <location>
        <begin position="86"/>
        <end position="122"/>
    </location>
</feature>
<organism evidence="2 3">
    <name type="scientific">Magnetococcus marinus (strain ATCC BAA-1437 / JCM 17883 / MC-1)</name>
    <dbReference type="NCBI Taxonomy" id="156889"/>
    <lineage>
        <taxon>Bacteria</taxon>
        <taxon>Pseudomonadati</taxon>
        <taxon>Pseudomonadota</taxon>
        <taxon>Magnetococcia</taxon>
        <taxon>Magnetococcales</taxon>
        <taxon>Magnetococcaceae</taxon>
        <taxon>Magnetococcus</taxon>
    </lineage>
</organism>
<dbReference type="KEGG" id="mgm:Mmc1_0075"/>
<dbReference type="Proteomes" id="UP000002586">
    <property type="component" value="Chromosome"/>
</dbReference>
<dbReference type="AlphaFoldDB" id="A0L3R1"/>
<gene>
    <name evidence="2" type="ordered locus">Mmc1_0075</name>
</gene>
<reference evidence="2 3" key="2">
    <citation type="journal article" date="2012" name="Int. J. Syst. Evol. Microbiol.">
        <title>Magnetococcus marinus gen. nov., sp. nov., a marine, magnetotactic bacterium that represents a novel lineage (Magnetococcaceae fam. nov.; Magnetococcales ord. nov.) at the base of the Alphaproteobacteria.</title>
        <authorList>
            <person name="Bazylinski D.A."/>
            <person name="Williams T.J."/>
            <person name="Lefevre C.T."/>
            <person name="Berg R.J."/>
            <person name="Zhang C.L."/>
            <person name="Bowser S.S."/>
            <person name="Dean A.J."/>
            <person name="Beveridge T.J."/>
        </authorList>
    </citation>
    <scope>NUCLEOTIDE SEQUENCE [LARGE SCALE GENOMIC DNA]</scope>
    <source>
        <strain evidence="3">ATCC BAA-1437 / JCM 17883 / MC-1</strain>
    </source>
</reference>
<evidence type="ECO:0000256" key="1">
    <source>
        <dbReference type="SAM" id="MobiDB-lite"/>
    </source>
</evidence>
<dbReference type="HOGENOM" id="CLU_2023909_0_0_5"/>
<protein>
    <submittedName>
        <fullName evidence="2">Uncharacterized protein</fullName>
    </submittedName>
</protein>
<proteinExistence type="predicted"/>
<dbReference type="EMBL" id="CP000471">
    <property type="protein sequence ID" value="ABK42604.1"/>
    <property type="molecule type" value="Genomic_DNA"/>
</dbReference>
<sequence>MLNGAVITQPCCFRSVPAENPIHHPILDGGCLHLSIVPVKNPFFTIPDKALNNPSSQLIASPAQPYLLSWLLCQSFKPIRHLWADPAKKSVPTPSGEGTLSKGRGHDVKRHTHGDRANARPP</sequence>
<evidence type="ECO:0000313" key="3">
    <source>
        <dbReference type="Proteomes" id="UP000002586"/>
    </source>
</evidence>
<evidence type="ECO:0000313" key="2">
    <source>
        <dbReference type="EMBL" id="ABK42604.1"/>
    </source>
</evidence>
<keyword evidence="3" id="KW-1185">Reference proteome</keyword>
<accession>A0L3R1</accession>